<name>A0A0A3I9E6_9BACL</name>
<evidence type="ECO:0000313" key="7">
    <source>
        <dbReference type="Proteomes" id="UP000030416"/>
    </source>
</evidence>
<feature type="domain" description="SH3b" evidence="5">
    <location>
        <begin position="224"/>
        <end position="293"/>
    </location>
</feature>
<dbReference type="InterPro" id="IPR003646">
    <property type="entry name" value="SH3-like_bac-type"/>
</dbReference>
<evidence type="ECO:0000259" key="5">
    <source>
        <dbReference type="PROSITE" id="PS51781"/>
    </source>
</evidence>
<dbReference type="PROSITE" id="PS51781">
    <property type="entry name" value="SH3B"/>
    <property type="match status" value="2"/>
</dbReference>
<dbReference type="CDD" id="cd02696">
    <property type="entry name" value="MurNAc-LAA"/>
    <property type="match status" value="1"/>
</dbReference>
<reference evidence="6 7" key="1">
    <citation type="submission" date="2014-02" db="EMBL/GenBank/DDBJ databases">
        <title>Draft genome sequence of Lysinibacillus manganicus DSM 26584T.</title>
        <authorList>
            <person name="Zhang F."/>
            <person name="Wang G."/>
            <person name="Zhang L."/>
        </authorList>
    </citation>
    <scope>NUCLEOTIDE SEQUENCE [LARGE SCALE GENOMIC DNA]</scope>
    <source>
        <strain evidence="6 7">DSM 26584</strain>
    </source>
</reference>
<feature type="domain" description="SLH" evidence="4">
    <location>
        <begin position="155"/>
        <end position="217"/>
    </location>
</feature>
<dbReference type="InterPro" id="IPR036028">
    <property type="entry name" value="SH3-like_dom_sf"/>
</dbReference>
<dbReference type="SMART" id="SM00287">
    <property type="entry name" value="SH3b"/>
    <property type="match status" value="3"/>
</dbReference>
<dbReference type="Pfam" id="PF08239">
    <property type="entry name" value="SH3_3"/>
    <property type="match status" value="2"/>
</dbReference>
<dbReference type="Proteomes" id="UP000030416">
    <property type="component" value="Unassembled WGS sequence"/>
</dbReference>
<dbReference type="PANTHER" id="PTHR30404">
    <property type="entry name" value="N-ACETYLMURAMOYL-L-ALANINE AMIDASE"/>
    <property type="match status" value="1"/>
</dbReference>
<dbReference type="Gene3D" id="3.40.630.40">
    <property type="entry name" value="Zn-dependent exopeptidases"/>
    <property type="match status" value="1"/>
</dbReference>
<dbReference type="EMBL" id="JPVN01000002">
    <property type="protein sequence ID" value="KGR80125.1"/>
    <property type="molecule type" value="Genomic_DNA"/>
</dbReference>
<evidence type="ECO:0008006" key="8">
    <source>
        <dbReference type="Google" id="ProtNLM"/>
    </source>
</evidence>
<dbReference type="InterPro" id="IPR001119">
    <property type="entry name" value="SLH_dom"/>
</dbReference>
<dbReference type="OrthoDB" id="9806267at2"/>
<dbReference type="Pfam" id="PF01520">
    <property type="entry name" value="Amidase_3"/>
    <property type="match status" value="1"/>
</dbReference>
<dbReference type="Gene3D" id="2.30.30.40">
    <property type="entry name" value="SH3 Domains"/>
    <property type="match status" value="3"/>
</dbReference>
<dbReference type="GO" id="GO:0030288">
    <property type="term" value="C:outer membrane-bounded periplasmic space"/>
    <property type="evidence" value="ECO:0007669"/>
    <property type="project" value="TreeGrafter"/>
</dbReference>
<evidence type="ECO:0000259" key="4">
    <source>
        <dbReference type="PROSITE" id="PS51272"/>
    </source>
</evidence>
<comment type="caution">
    <text evidence="6">The sequence shown here is derived from an EMBL/GenBank/DDBJ whole genome shotgun (WGS) entry which is preliminary data.</text>
</comment>
<dbReference type="SUPFAM" id="SSF53187">
    <property type="entry name" value="Zn-dependent exopeptidases"/>
    <property type="match status" value="1"/>
</dbReference>
<dbReference type="GO" id="GO:0009253">
    <property type="term" value="P:peptidoglycan catabolic process"/>
    <property type="evidence" value="ECO:0007669"/>
    <property type="project" value="InterPro"/>
</dbReference>
<dbReference type="eggNOG" id="COG3103">
    <property type="taxonomic scope" value="Bacteria"/>
</dbReference>
<organism evidence="6 7">
    <name type="scientific">Ureibacillus manganicus DSM 26584</name>
    <dbReference type="NCBI Taxonomy" id="1384049"/>
    <lineage>
        <taxon>Bacteria</taxon>
        <taxon>Bacillati</taxon>
        <taxon>Bacillota</taxon>
        <taxon>Bacilli</taxon>
        <taxon>Bacillales</taxon>
        <taxon>Caryophanaceae</taxon>
        <taxon>Ureibacillus</taxon>
    </lineage>
</organism>
<keyword evidence="1" id="KW-0378">Hydrolase</keyword>
<gene>
    <name evidence="6" type="ORF">CD29_01835</name>
</gene>
<feature type="signal peptide" evidence="3">
    <location>
        <begin position="1"/>
        <end position="27"/>
    </location>
</feature>
<dbReference type="GO" id="GO:0071555">
    <property type="term" value="P:cell wall organization"/>
    <property type="evidence" value="ECO:0007669"/>
    <property type="project" value="UniProtKB-KW"/>
</dbReference>
<dbReference type="AlphaFoldDB" id="A0A0A3I9E6"/>
<dbReference type="GO" id="GO:0008745">
    <property type="term" value="F:N-acetylmuramoyl-L-alanine amidase activity"/>
    <property type="evidence" value="ECO:0007669"/>
    <property type="project" value="InterPro"/>
</dbReference>
<dbReference type="SUPFAM" id="SSF50044">
    <property type="entry name" value="SH3-domain"/>
    <property type="match status" value="1"/>
</dbReference>
<feature type="domain" description="SLH" evidence="4">
    <location>
        <begin position="94"/>
        <end position="154"/>
    </location>
</feature>
<dbReference type="PROSITE" id="PS51272">
    <property type="entry name" value="SLH"/>
    <property type="match status" value="3"/>
</dbReference>
<proteinExistence type="predicted"/>
<feature type="domain" description="SH3b" evidence="5">
    <location>
        <begin position="367"/>
        <end position="432"/>
    </location>
</feature>
<dbReference type="PANTHER" id="PTHR30404:SF0">
    <property type="entry name" value="N-ACETYLMURAMOYL-L-ALANINE AMIDASE AMIC"/>
    <property type="match status" value="1"/>
</dbReference>
<accession>A0A0A3I9E6</accession>
<feature type="domain" description="SLH" evidence="4">
    <location>
        <begin position="29"/>
        <end position="92"/>
    </location>
</feature>
<protein>
    <recommendedName>
        <fullName evidence="8">N-acetylmuramoyl-L-alanine amidase</fullName>
    </recommendedName>
</protein>
<sequence length="620" mass="68838">MTMKRVGILFIIAMFTLTILSNTEASANSKVTFPDVPNSLDGYDEIYYLVEKGVIHGFPEGVFKPKNLVTRGQAAIMVILAGGYEPLVVSTSSFDDIDIKRKPDLSGYVERAVSLGFFDSITNRKFNPDQPLTRGEMSKVLATALKLNIDQYASFESPFSDINTDNKYHKYINALYYNGLTVGAYGKYSPNDQLTREHFSMFVARAINEAFRLPVDVAGVHFPDESKYIGKVAATDNYLYVRSTPSTANKANIVGQVNKGHVFDAYSIEGDWIKVTYNNRYAYVSAQYLKFVDQNGNPLGSKLYSVVAADNVSVYVKNDENSNILGAFVNGAIIDVYGVTGDWYLTKVNNQPGYIKISQTSSQQVTEPTDLIGRATANSVRVRTAPTTSGEIIGELNRGDEVSVLSINGFWAKVLYNDKEGYVHKTYLKLLNQSGSPLNGRIIVLDPGHGGSDPGAVRLPYMEKTIVFSITNILKQKLEKDGAIVHLTRTSDTYQSLENRVKFAQDHYAEIFVSIHTNSAEDPAALGTETFYSVTANDNEKEDNALASSINSQIVKNANTVNRGVKRKDFYVIRHSVFPSVLVELAFLSNQNDRAKLTSPEYQEIFADSIYKGIVEYYQK</sequence>
<keyword evidence="2" id="KW-0961">Cell wall biogenesis/degradation</keyword>
<dbReference type="eggNOG" id="COG0860">
    <property type="taxonomic scope" value="Bacteria"/>
</dbReference>
<dbReference type="InterPro" id="IPR002508">
    <property type="entry name" value="MurNAc-LAA_cat"/>
</dbReference>
<dbReference type="Pfam" id="PF00395">
    <property type="entry name" value="SLH"/>
    <property type="match status" value="3"/>
</dbReference>
<evidence type="ECO:0000313" key="6">
    <source>
        <dbReference type="EMBL" id="KGR80125.1"/>
    </source>
</evidence>
<feature type="chain" id="PRO_5002002070" description="N-acetylmuramoyl-L-alanine amidase" evidence="3">
    <location>
        <begin position="28"/>
        <end position="620"/>
    </location>
</feature>
<evidence type="ECO:0000256" key="1">
    <source>
        <dbReference type="ARBA" id="ARBA00022801"/>
    </source>
</evidence>
<dbReference type="SMART" id="SM00646">
    <property type="entry name" value="Ami_3"/>
    <property type="match status" value="1"/>
</dbReference>
<evidence type="ECO:0000256" key="2">
    <source>
        <dbReference type="ARBA" id="ARBA00023316"/>
    </source>
</evidence>
<keyword evidence="3" id="KW-0732">Signal</keyword>
<dbReference type="InterPro" id="IPR050695">
    <property type="entry name" value="N-acetylmuramoyl_amidase_3"/>
</dbReference>
<evidence type="ECO:0000256" key="3">
    <source>
        <dbReference type="SAM" id="SignalP"/>
    </source>
</evidence>
<dbReference type="STRING" id="1384049.CD29_01835"/>
<keyword evidence="7" id="KW-1185">Reference proteome</keyword>